<dbReference type="InterPro" id="IPR043502">
    <property type="entry name" value="DNA/RNA_pol_sf"/>
</dbReference>
<protein>
    <submittedName>
        <fullName evidence="2">Uncharacterized protein</fullName>
    </submittedName>
</protein>
<evidence type="ECO:0000256" key="1">
    <source>
        <dbReference type="SAM" id="MobiDB-lite"/>
    </source>
</evidence>
<dbReference type="SUPFAM" id="SSF56672">
    <property type="entry name" value="DNA/RNA polymerases"/>
    <property type="match status" value="1"/>
</dbReference>
<name>A0A9Q1II57_SYNKA</name>
<dbReference type="PANTHER" id="PTHR46888">
    <property type="entry name" value="ZINC KNUCKLE DOMAINCONTAINING PROTEIN-RELATED"/>
    <property type="match status" value="1"/>
</dbReference>
<proteinExistence type="predicted"/>
<organism evidence="2 3">
    <name type="scientific">Synaphobranchus kaupii</name>
    <name type="common">Kaup's arrowtooth eel</name>
    <dbReference type="NCBI Taxonomy" id="118154"/>
    <lineage>
        <taxon>Eukaryota</taxon>
        <taxon>Metazoa</taxon>
        <taxon>Chordata</taxon>
        <taxon>Craniata</taxon>
        <taxon>Vertebrata</taxon>
        <taxon>Euteleostomi</taxon>
        <taxon>Actinopterygii</taxon>
        <taxon>Neopterygii</taxon>
        <taxon>Teleostei</taxon>
        <taxon>Anguilliformes</taxon>
        <taxon>Synaphobranchidae</taxon>
        <taxon>Synaphobranchus</taxon>
    </lineage>
</organism>
<reference evidence="2" key="1">
    <citation type="journal article" date="2023" name="Science">
        <title>Genome structures resolve the early diversification of teleost fishes.</title>
        <authorList>
            <person name="Parey E."/>
            <person name="Louis A."/>
            <person name="Montfort J."/>
            <person name="Bouchez O."/>
            <person name="Roques C."/>
            <person name="Iampietro C."/>
            <person name="Lluch J."/>
            <person name="Castinel A."/>
            <person name="Donnadieu C."/>
            <person name="Desvignes T."/>
            <person name="Floi Bucao C."/>
            <person name="Jouanno E."/>
            <person name="Wen M."/>
            <person name="Mejri S."/>
            <person name="Dirks R."/>
            <person name="Jansen H."/>
            <person name="Henkel C."/>
            <person name="Chen W.J."/>
            <person name="Zahm M."/>
            <person name="Cabau C."/>
            <person name="Klopp C."/>
            <person name="Thompson A.W."/>
            <person name="Robinson-Rechavi M."/>
            <person name="Braasch I."/>
            <person name="Lecointre G."/>
            <person name="Bobe J."/>
            <person name="Postlethwait J.H."/>
            <person name="Berthelot C."/>
            <person name="Roest Crollius H."/>
            <person name="Guiguen Y."/>
        </authorList>
    </citation>
    <scope>NUCLEOTIDE SEQUENCE</scope>
    <source>
        <strain evidence="2">WJC10195</strain>
    </source>
</reference>
<dbReference type="EMBL" id="JAINUF010000014">
    <property type="protein sequence ID" value="KAJ8342703.1"/>
    <property type="molecule type" value="Genomic_DNA"/>
</dbReference>
<evidence type="ECO:0000313" key="3">
    <source>
        <dbReference type="Proteomes" id="UP001152622"/>
    </source>
</evidence>
<dbReference type="Proteomes" id="UP001152622">
    <property type="component" value="Chromosome 14"/>
</dbReference>
<dbReference type="PANTHER" id="PTHR46888:SF13">
    <property type="entry name" value="RIBONUCLEASE H"/>
    <property type="match status" value="1"/>
</dbReference>
<comment type="caution">
    <text evidence="2">The sequence shown here is derived from an EMBL/GenBank/DDBJ whole genome shotgun (WGS) entry which is preliminary data.</text>
</comment>
<evidence type="ECO:0000313" key="2">
    <source>
        <dbReference type="EMBL" id="KAJ8342703.1"/>
    </source>
</evidence>
<sequence>MSEIEDSASLQVRLAEIGLEKEKLKLQEISEQRQTDLERDCMKHQHELELAKLQLEENKWSLERDKQRVSVRFRNSNKYPVHILRETGAAQSFVVKTVLPFSSQSATGDSVLVRGIGSTQLNVPLHCVNLESDLVRGEVVVGVLSVLPVEGVDVILGNDLAGALVWGDASVVVTPKPTSFGELDDLAKRYPSVFPACVITRAMAKKHREYGPDHSNSSEDLDLPPQIEHTCAPEPPQGRLNNSEILQELEAQFSHLPSECSKDMVNLIDNHRSLFPDTPSRTTLIEHDIDVGENPPISQRFYRVSNEKRKHITAELDYMLENGIAESTSSP</sequence>
<accession>A0A9Q1II57</accession>
<dbReference type="Gene3D" id="3.10.10.10">
    <property type="entry name" value="HIV Type 1 Reverse Transcriptase, subunit A, domain 1"/>
    <property type="match status" value="1"/>
</dbReference>
<gene>
    <name evidence="2" type="ORF">SKAU_G00326310</name>
</gene>
<feature type="region of interest" description="Disordered" evidence="1">
    <location>
        <begin position="208"/>
        <end position="240"/>
    </location>
</feature>
<keyword evidence="3" id="KW-1185">Reference proteome</keyword>
<dbReference type="AlphaFoldDB" id="A0A9Q1II57"/>
<dbReference type="OrthoDB" id="10000497at2759"/>